<gene>
    <name evidence="1" type="ORF">O6H91_13G058800</name>
</gene>
<sequence length="685" mass="73825">MESHEFEQHIVQDTWADLPQTAEWLGDERYFENGKLGESMVYVPRQSFYRKEIQATKRRACMVQKDTKSSDDTNFFSLLPDEILIEIFGHIPMARDRSVCSLICKRWVILQSHMRMSDMKMQLGTSRSIAEEMPGSSSEGSSEAISKTTAENNQMSVHEVKWEKQPHWASGDLSRCLEGKKATDIRLASVAVGTSAFGGLGKLSIKGGKGENCTKAVSDLGLSAIGISCRGLKCLLLWDCPNIGDQGLISIGNGCSLLEKLDLVKCPQLGNGALEAIARGCPLLSTLSLDSCVMIGSIGLEAVGKHCVSLRSLSVSKCPAIRDEGIVAVVQNCKFLRVLKLEKVAITDGGLALVGKYCNSLIKLILSELEDISEEGFGALGSSTGLENIKFLCITSCQGVSNNSLSVMGGVCKNLKAFSLVDSQKVTDEGLEAFAMLCGSLEVLRLERCQNISGSGLRSPSDNTLGGLKELHLNKCYGLLDSCLSSISFLVSCFSIKSISITHCEGVGNQSLEKIGFSCPSLENLDLSGLFGVSDTGILAFLQGSGLHLLTVNLTGCKNLTDEAVCAIASHSGSNLQSLYLEGCEKITDKSLRAIAEKCSVLQDLDLSKCKITDTGMLAILATRGPTLKTLSLSGCEYITEECLHVIQKVCESLFALNLKGCTKLSINALEFFKSQLWRCDILSA</sequence>
<evidence type="ECO:0000313" key="2">
    <source>
        <dbReference type="Proteomes" id="UP001162992"/>
    </source>
</evidence>
<dbReference type="EMBL" id="CM055104">
    <property type="protein sequence ID" value="KAJ7533656.1"/>
    <property type="molecule type" value="Genomic_DNA"/>
</dbReference>
<accession>A0ACC2BV75</accession>
<comment type="caution">
    <text evidence="1">The sequence shown here is derived from an EMBL/GenBank/DDBJ whole genome shotgun (WGS) entry which is preliminary data.</text>
</comment>
<reference evidence="2" key="1">
    <citation type="journal article" date="2024" name="Proc. Natl. Acad. Sci. U.S.A.">
        <title>Extraordinary preservation of gene collinearity over three hundred million years revealed in homosporous lycophytes.</title>
        <authorList>
            <person name="Li C."/>
            <person name="Wickell D."/>
            <person name="Kuo L.Y."/>
            <person name="Chen X."/>
            <person name="Nie B."/>
            <person name="Liao X."/>
            <person name="Peng D."/>
            <person name="Ji J."/>
            <person name="Jenkins J."/>
            <person name="Williams M."/>
            <person name="Shu S."/>
            <person name="Plott C."/>
            <person name="Barry K."/>
            <person name="Rajasekar S."/>
            <person name="Grimwood J."/>
            <person name="Han X."/>
            <person name="Sun S."/>
            <person name="Hou Z."/>
            <person name="He W."/>
            <person name="Dai G."/>
            <person name="Sun C."/>
            <person name="Schmutz J."/>
            <person name="Leebens-Mack J.H."/>
            <person name="Li F.W."/>
            <person name="Wang L."/>
        </authorList>
    </citation>
    <scope>NUCLEOTIDE SEQUENCE [LARGE SCALE GENOMIC DNA]</scope>
    <source>
        <strain evidence="2">cv. PW_Plant_1</strain>
    </source>
</reference>
<organism evidence="1 2">
    <name type="scientific">Diphasiastrum complanatum</name>
    <name type="common">Issler's clubmoss</name>
    <name type="synonym">Lycopodium complanatum</name>
    <dbReference type="NCBI Taxonomy" id="34168"/>
    <lineage>
        <taxon>Eukaryota</taxon>
        <taxon>Viridiplantae</taxon>
        <taxon>Streptophyta</taxon>
        <taxon>Embryophyta</taxon>
        <taxon>Tracheophyta</taxon>
        <taxon>Lycopodiopsida</taxon>
        <taxon>Lycopodiales</taxon>
        <taxon>Lycopodiaceae</taxon>
        <taxon>Lycopodioideae</taxon>
        <taxon>Diphasiastrum</taxon>
    </lineage>
</organism>
<keyword evidence="2" id="KW-1185">Reference proteome</keyword>
<name>A0ACC2BV75_DIPCM</name>
<proteinExistence type="predicted"/>
<dbReference type="Proteomes" id="UP001162992">
    <property type="component" value="Chromosome 13"/>
</dbReference>
<evidence type="ECO:0000313" key="1">
    <source>
        <dbReference type="EMBL" id="KAJ7533656.1"/>
    </source>
</evidence>
<protein>
    <submittedName>
        <fullName evidence="1">Uncharacterized protein</fullName>
    </submittedName>
</protein>